<dbReference type="Gene3D" id="2.60.40.10">
    <property type="entry name" value="Immunoglobulins"/>
    <property type="match status" value="1"/>
</dbReference>
<dbReference type="eggNOG" id="KOG4228">
    <property type="taxonomic scope" value="Eukaryota"/>
</dbReference>
<evidence type="ECO:0000313" key="2">
    <source>
        <dbReference type="Ensembl" id="ENSMODP00000041232.2"/>
    </source>
</evidence>
<evidence type="ECO:0000313" key="3">
    <source>
        <dbReference type="Proteomes" id="UP000002280"/>
    </source>
</evidence>
<dbReference type="GeneTree" id="ENSGT00940000175817"/>
<dbReference type="Bgee" id="ENSMODG00000027921">
    <property type="expression patterns" value="Expressed in adult mammalian kidney and 16 other cell types or tissues"/>
</dbReference>
<dbReference type="InParanoid" id="K7E630"/>
<reference evidence="2" key="1">
    <citation type="journal article" date="2007" name="Nature">
        <title>Genome of the marsupial Monodelphis domestica reveals innovation in non-coding sequences.</title>
        <authorList>
            <person name="Mikkelsen T.S."/>
            <person name="Wakefield M.J."/>
            <person name="Aken B."/>
            <person name="Amemiya C.T."/>
            <person name="Chang J.L."/>
            <person name="Duke S."/>
            <person name="Garber M."/>
            <person name="Gentles A.J."/>
            <person name="Goodstadt L."/>
            <person name="Heger A."/>
            <person name="Jurka J."/>
            <person name="Kamal M."/>
            <person name="Mauceli E."/>
            <person name="Searle S.M."/>
            <person name="Sharpe T."/>
            <person name="Baker M.L."/>
            <person name="Batzer M.A."/>
            <person name="Benos P.V."/>
            <person name="Belov K."/>
            <person name="Clamp M."/>
            <person name="Cook A."/>
            <person name="Cuff J."/>
            <person name="Das R."/>
            <person name="Davidow L."/>
            <person name="Deakin J.E."/>
            <person name="Fazzari M.J."/>
            <person name="Glass J.L."/>
            <person name="Grabherr M."/>
            <person name="Greally J.M."/>
            <person name="Gu W."/>
            <person name="Hore T.A."/>
            <person name="Huttley G.A."/>
            <person name="Kleber M."/>
            <person name="Jirtle R.L."/>
            <person name="Koina E."/>
            <person name="Lee J.T."/>
            <person name="Mahony S."/>
            <person name="Marra M.A."/>
            <person name="Miller R.D."/>
            <person name="Nicholls R.D."/>
            <person name="Oda M."/>
            <person name="Papenfuss A.T."/>
            <person name="Parra Z.E."/>
            <person name="Pollock D.D."/>
            <person name="Ray D.A."/>
            <person name="Schein J.E."/>
            <person name="Speed T.P."/>
            <person name="Thompson K."/>
            <person name="VandeBerg J.L."/>
            <person name="Wade C.M."/>
            <person name="Walker J.A."/>
            <person name="Waters P.D."/>
            <person name="Webber C."/>
            <person name="Weidman J.R."/>
            <person name="Xie X."/>
            <person name="Zody M.C."/>
            <person name="Baldwin J."/>
            <person name="Abdouelleil A."/>
            <person name="Abdulkadir J."/>
            <person name="Abebe A."/>
            <person name="Abera B."/>
            <person name="Abreu J."/>
            <person name="Acer S.C."/>
            <person name="Aftuck L."/>
            <person name="Alexander A."/>
            <person name="An P."/>
            <person name="Anderson E."/>
            <person name="Anderson S."/>
            <person name="Arachi H."/>
            <person name="Azer M."/>
            <person name="Bachantsang P."/>
            <person name="Barry A."/>
            <person name="Bayul T."/>
            <person name="Berlin A."/>
            <person name="Bessette D."/>
            <person name="Bloom T."/>
            <person name="Bloom T."/>
            <person name="Boguslavskiy L."/>
            <person name="Bonnet C."/>
            <person name="Boukhgalter B."/>
            <person name="Bourzgui I."/>
            <person name="Brown A."/>
            <person name="Cahill P."/>
            <person name="Channer S."/>
            <person name="Cheshatsang Y."/>
            <person name="Chuda L."/>
            <person name="Citroen M."/>
            <person name="Collymore A."/>
            <person name="Cooke P."/>
            <person name="Costello M."/>
            <person name="D'Aco K."/>
            <person name="Daza R."/>
            <person name="De Haan G."/>
            <person name="DeGray S."/>
            <person name="DeMaso C."/>
            <person name="Dhargay N."/>
            <person name="Dooley K."/>
            <person name="Dooley E."/>
            <person name="Doricent M."/>
            <person name="Dorje P."/>
            <person name="Dorjee K."/>
            <person name="Dupes A."/>
            <person name="Elong R."/>
            <person name="Falk J."/>
            <person name="Farina A."/>
            <person name="Faro S."/>
            <person name="Ferguson D."/>
            <person name="Fisher S."/>
            <person name="Foley C.D."/>
            <person name="Franke A."/>
            <person name="Friedrich D."/>
            <person name="Gadbois L."/>
            <person name="Gearin G."/>
            <person name="Gearin C.R."/>
            <person name="Giannoukos G."/>
            <person name="Goode T."/>
            <person name="Graham J."/>
            <person name="Grandbois E."/>
            <person name="Grewal S."/>
            <person name="Gyaltsen K."/>
            <person name="Hafez N."/>
            <person name="Hagos B."/>
            <person name="Hall J."/>
            <person name="Henson C."/>
            <person name="Hollinger A."/>
            <person name="Honan T."/>
            <person name="Huard M.D."/>
            <person name="Hughes L."/>
            <person name="Hurhula B."/>
            <person name="Husby M.E."/>
            <person name="Kamat A."/>
            <person name="Kanga B."/>
            <person name="Kashin S."/>
            <person name="Khazanovich D."/>
            <person name="Kisner P."/>
            <person name="Lance K."/>
            <person name="Lara M."/>
            <person name="Lee W."/>
            <person name="Lennon N."/>
            <person name="Letendre F."/>
            <person name="LeVine R."/>
            <person name="Lipovsky A."/>
            <person name="Liu X."/>
            <person name="Liu J."/>
            <person name="Liu S."/>
            <person name="Lokyitsang T."/>
            <person name="Lokyitsang Y."/>
            <person name="Lubonja R."/>
            <person name="Lui A."/>
            <person name="MacDonald P."/>
            <person name="Magnisalis V."/>
            <person name="Maru K."/>
            <person name="Matthews C."/>
            <person name="McCusker W."/>
            <person name="McDonough S."/>
            <person name="Mehta T."/>
            <person name="Meldrim J."/>
            <person name="Meneus L."/>
            <person name="Mihai O."/>
            <person name="Mihalev A."/>
            <person name="Mihova T."/>
            <person name="Mittelman R."/>
            <person name="Mlenga V."/>
            <person name="Montmayeur A."/>
            <person name="Mulrain L."/>
            <person name="Navidi A."/>
            <person name="Naylor J."/>
            <person name="Negash T."/>
            <person name="Nguyen T."/>
            <person name="Nguyen N."/>
            <person name="Nicol R."/>
            <person name="Norbu C."/>
            <person name="Norbu N."/>
            <person name="Novod N."/>
            <person name="O'Neill B."/>
            <person name="Osman S."/>
            <person name="Markiewicz E."/>
            <person name="Oyono O.L."/>
            <person name="Patti C."/>
            <person name="Phunkhang P."/>
            <person name="Pierre F."/>
            <person name="Priest M."/>
            <person name="Raghuraman S."/>
            <person name="Rege F."/>
            <person name="Reyes R."/>
            <person name="Rise C."/>
            <person name="Rogov P."/>
            <person name="Ross K."/>
            <person name="Ryan E."/>
            <person name="Settipalli S."/>
            <person name="Shea T."/>
            <person name="Sherpa N."/>
            <person name="Shi L."/>
            <person name="Shih D."/>
            <person name="Sparrow T."/>
            <person name="Spaulding J."/>
            <person name="Stalker J."/>
            <person name="Stange-Thomann N."/>
            <person name="Stavropoulos S."/>
            <person name="Stone C."/>
            <person name="Strader C."/>
            <person name="Tesfaye S."/>
            <person name="Thomson T."/>
            <person name="Thoulutsang Y."/>
            <person name="Thoulutsang D."/>
            <person name="Topham K."/>
            <person name="Topping I."/>
            <person name="Tsamla T."/>
            <person name="Vassiliev H."/>
            <person name="Vo A."/>
            <person name="Wangchuk T."/>
            <person name="Wangdi T."/>
            <person name="Weiand M."/>
            <person name="Wilkinson J."/>
            <person name="Wilson A."/>
            <person name="Yadav S."/>
            <person name="Young G."/>
            <person name="Yu Q."/>
            <person name="Zembek L."/>
            <person name="Zhong D."/>
            <person name="Zimmer A."/>
            <person name="Zwirko Z."/>
            <person name="Jaffe D.B."/>
            <person name="Alvarez P."/>
            <person name="Brockman W."/>
            <person name="Butler J."/>
            <person name="Chin C."/>
            <person name="Gnerre S."/>
            <person name="MacCallum I."/>
            <person name="Graves J.A."/>
            <person name="Ponting C.P."/>
            <person name="Breen M."/>
            <person name="Samollow P.B."/>
            <person name="Lander E.S."/>
            <person name="Lindblad-Toh K."/>
        </authorList>
    </citation>
    <scope>NUCLEOTIDE SEQUENCE [LARGE SCALE GENOMIC DNA]</scope>
</reference>
<dbReference type="PROSITE" id="PS50853">
    <property type="entry name" value="FN3"/>
    <property type="match status" value="1"/>
</dbReference>
<name>K7E630_MONDO</name>
<feature type="domain" description="Fibronectin type-III" evidence="1">
    <location>
        <begin position="1"/>
        <end position="75"/>
    </location>
</feature>
<dbReference type="FunFam" id="2.60.40.10:FF:000144">
    <property type="entry name" value="receptor-type tyrosine-protein phosphatase delta isoform X1"/>
    <property type="match status" value="1"/>
</dbReference>
<proteinExistence type="predicted"/>
<dbReference type="AlphaFoldDB" id="K7E630"/>
<dbReference type="CDD" id="cd00063">
    <property type="entry name" value="FN3"/>
    <property type="match status" value="1"/>
</dbReference>
<dbReference type="Ensembl" id="ENSMODT00000044341.2">
    <property type="protein sequence ID" value="ENSMODP00000041232.2"/>
    <property type="gene ID" value="ENSMODG00000027921.2"/>
</dbReference>
<dbReference type="Proteomes" id="UP000002280">
    <property type="component" value="Unplaced"/>
</dbReference>
<dbReference type="STRING" id="13616.ENSMODP00000041232"/>
<reference evidence="2" key="2">
    <citation type="submission" date="2025-08" db="UniProtKB">
        <authorList>
            <consortium name="Ensembl"/>
        </authorList>
    </citation>
    <scope>IDENTIFICATION</scope>
</reference>
<sequence length="107" mass="12024">MKTSVLLSWEVPDSYKSSVPFKILYNGQSVEVDGHSMKKLIRDLQPNTEYSFVLMSRGSSAGGLQHLVSIRTAPELLLQKPLPLAKYMEDGRFTLTLPRVETKSAIR</sequence>
<dbReference type="InterPro" id="IPR036116">
    <property type="entry name" value="FN3_sf"/>
</dbReference>
<reference evidence="2" key="3">
    <citation type="submission" date="2025-09" db="UniProtKB">
        <authorList>
            <consortium name="Ensembl"/>
        </authorList>
    </citation>
    <scope>IDENTIFICATION</scope>
</reference>
<dbReference type="OMA" id="WEVPETN"/>
<evidence type="ECO:0000259" key="1">
    <source>
        <dbReference type="PROSITE" id="PS50853"/>
    </source>
</evidence>
<dbReference type="SUPFAM" id="SSF49265">
    <property type="entry name" value="Fibronectin type III"/>
    <property type="match status" value="1"/>
</dbReference>
<dbReference type="InterPro" id="IPR013783">
    <property type="entry name" value="Ig-like_fold"/>
</dbReference>
<accession>K7E630</accession>
<protein>
    <recommendedName>
        <fullName evidence="1">Fibronectin type-III domain-containing protein</fullName>
    </recommendedName>
</protein>
<keyword evidence="3" id="KW-1185">Reference proteome</keyword>
<dbReference type="InterPro" id="IPR003961">
    <property type="entry name" value="FN3_dom"/>
</dbReference>
<organism evidence="2 3">
    <name type="scientific">Monodelphis domestica</name>
    <name type="common">Gray short-tailed opossum</name>
    <dbReference type="NCBI Taxonomy" id="13616"/>
    <lineage>
        <taxon>Eukaryota</taxon>
        <taxon>Metazoa</taxon>
        <taxon>Chordata</taxon>
        <taxon>Craniata</taxon>
        <taxon>Vertebrata</taxon>
        <taxon>Euteleostomi</taxon>
        <taxon>Mammalia</taxon>
        <taxon>Metatheria</taxon>
        <taxon>Didelphimorphia</taxon>
        <taxon>Didelphidae</taxon>
        <taxon>Monodelphis</taxon>
    </lineage>
</organism>